<dbReference type="Proteomes" id="UP000248039">
    <property type="component" value="Unassembled WGS sequence"/>
</dbReference>
<keyword evidence="6" id="KW-1185">Reference proteome</keyword>
<keyword evidence="1" id="KW-0805">Transcription regulation</keyword>
<dbReference type="EMBL" id="PYBW01000224">
    <property type="protein sequence ID" value="PYC64745.1"/>
    <property type="molecule type" value="Genomic_DNA"/>
</dbReference>
<dbReference type="AlphaFoldDB" id="A0A2V4N6T3"/>
<dbReference type="PRINTS" id="PR00598">
    <property type="entry name" value="HTHMARR"/>
</dbReference>
<dbReference type="PROSITE" id="PS50995">
    <property type="entry name" value="HTH_MARR_2"/>
    <property type="match status" value="1"/>
</dbReference>
<evidence type="ECO:0000256" key="3">
    <source>
        <dbReference type="ARBA" id="ARBA00023163"/>
    </source>
</evidence>
<gene>
    <name evidence="5" type="ORF">C7C46_32875</name>
</gene>
<dbReference type="PANTHER" id="PTHR33164">
    <property type="entry name" value="TRANSCRIPTIONAL REGULATOR, MARR FAMILY"/>
    <property type="match status" value="1"/>
</dbReference>
<keyword evidence="2" id="KW-0238">DNA-binding</keyword>
<proteinExistence type="predicted"/>
<dbReference type="InterPro" id="IPR036388">
    <property type="entry name" value="WH-like_DNA-bd_sf"/>
</dbReference>
<reference evidence="5 6" key="1">
    <citation type="submission" date="2018-03" db="EMBL/GenBank/DDBJ databases">
        <title>Bioinformatic expansion and discovery of thiopeptide antibiotics.</title>
        <authorList>
            <person name="Schwalen C.J."/>
            <person name="Hudson G.A."/>
            <person name="Mitchell D.A."/>
        </authorList>
    </citation>
    <scope>NUCLEOTIDE SEQUENCE [LARGE SCALE GENOMIC DNA]</scope>
    <source>
        <strain evidence="5 6">ATCC 21389</strain>
    </source>
</reference>
<evidence type="ECO:0000313" key="5">
    <source>
        <dbReference type="EMBL" id="PYC64745.1"/>
    </source>
</evidence>
<keyword evidence="3" id="KW-0804">Transcription</keyword>
<dbReference type="SMART" id="SM00347">
    <property type="entry name" value="HTH_MARR"/>
    <property type="match status" value="1"/>
</dbReference>
<evidence type="ECO:0000256" key="1">
    <source>
        <dbReference type="ARBA" id="ARBA00023015"/>
    </source>
</evidence>
<dbReference type="InterPro" id="IPR023187">
    <property type="entry name" value="Tscrpt_reg_MarR-type_CS"/>
</dbReference>
<dbReference type="OrthoDB" id="4807076at2"/>
<dbReference type="Pfam" id="PF12802">
    <property type="entry name" value="MarR_2"/>
    <property type="match status" value="1"/>
</dbReference>
<name>A0A2V4N6T3_9ACTN</name>
<dbReference type="InterPro" id="IPR036390">
    <property type="entry name" value="WH_DNA-bd_sf"/>
</dbReference>
<evidence type="ECO:0000259" key="4">
    <source>
        <dbReference type="PROSITE" id="PS50995"/>
    </source>
</evidence>
<sequence>MKQVHKSSLHSGDSLAHDADDCLYDPGVRSVMAEFTLGAETLDLEAASAVRAAHHSIERLRNRGAAGRGLSTGAMDLLIRLNATAGEPVSIGDLARAGGVSSRNVTGLVDTLEREGLVERVGDPHDRRAVLTRITMAGRNWLDTYRQPTQRAMAAVFRGFTPAELTLLRHLSLRLVENQQRIERHLEQQDS</sequence>
<evidence type="ECO:0000256" key="2">
    <source>
        <dbReference type="ARBA" id="ARBA00023125"/>
    </source>
</evidence>
<dbReference type="RefSeq" id="WP_110673574.1">
    <property type="nucleotide sequence ID" value="NZ_PYBW01000224.1"/>
</dbReference>
<dbReference type="Gene3D" id="1.10.10.10">
    <property type="entry name" value="Winged helix-like DNA-binding domain superfamily/Winged helix DNA-binding domain"/>
    <property type="match status" value="1"/>
</dbReference>
<accession>A0A2V4N6T3</accession>
<dbReference type="SUPFAM" id="SSF46785">
    <property type="entry name" value="Winged helix' DNA-binding domain"/>
    <property type="match status" value="1"/>
</dbReference>
<dbReference type="GO" id="GO:0003677">
    <property type="term" value="F:DNA binding"/>
    <property type="evidence" value="ECO:0007669"/>
    <property type="project" value="UniProtKB-KW"/>
</dbReference>
<dbReference type="InterPro" id="IPR000835">
    <property type="entry name" value="HTH_MarR-typ"/>
</dbReference>
<comment type="caution">
    <text evidence="5">The sequence shown here is derived from an EMBL/GenBank/DDBJ whole genome shotgun (WGS) entry which is preliminary data.</text>
</comment>
<dbReference type="InterPro" id="IPR039422">
    <property type="entry name" value="MarR/SlyA-like"/>
</dbReference>
<protein>
    <submittedName>
        <fullName evidence="5">MarR family transcriptional regulator</fullName>
    </submittedName>
</protein>
<organism evidence="5 6">
    <name type="scientific">Streptomyces tateyamensis</name>
    <dbReference type="NCBI Taxonomy" id="565073"/>
    <lineage>
        <taxon>Bacteria</taxon>
        <taxon>Bacillati</taxon>
        <taxon>Actinomycetota</taxon>
        <taxon>Actinomycetes</taxon>
        <taxon>Kitasatosporales</taxon>
        <taxon>Streptomycetaceae</taxon>
        <taxon>Streptomyces</taxon>
    </lineage>
</organism>
<dbReference type="PROSITE" id="PS01117">
    <property type="entry name" value="HTH_MARR_1"/>
    <property type="match status" value="1"/>
</dbReference>
<dbReference type="PANTHER" id="PTHR33164:SF43">
    <property type="entry name" value="HTH-TYPE TRANSCRIPTIONAL REPRESSOR YETL"/>
    <property type="match status" value="1"/>
</dbReference>
<evidence type="ECO:0000313" key="6">
    <source>
        <dbReference type="Proteomes" id="UP000248039"/>
    </source>
</evidence>
<feature type="domain" description="HTH marR-type" evidence="4">
    <location>
        <begin position="39"/>
        <end position="177"/>
    </location>
</feature>
<dbReference type="GO" id="GO:0003700">
    <property type="term" value="F:DNA-binding transcription factor activity"/>
    <property type="evidence" value="ECO:0007669"/>
    <property type="project" value="InterPro"/>
</dbReference>
<dbReference type="GO" id="GO:0006950">
    <property type="term" value="P:response to stress"/>
    <property type="evidence" value="ECO:0007669"/>
    <property type="project" value="TreeGrafter"/>
</dbReference>